<gene>
    <name evidence="1" type="ORF">MRB53_024357</name>
</gene>
<evidence type="ECO:0000313" key="1">
    <source>
        <dbReference type="EMBL" id="KAJ8631034.1"/>
    </source>
</evidence>
<sequence>MQVAGHHAKPISVSYALRTHLCLPFSFSISPHTSHLSQTLLPAHSISPLSLHPTSHLYLPHAARPIPISLSLDFFHTFPPPSTFSTRSSMFACTHLVAATAPRIAGRRLRHTSTHLRLPQRRPCTQRRPDLLPHRQGYSQFSSTLRLCLEEFLCPDHKCAKNSQTHFQAISILGVEIRMHLFLFWINPNEQGE</sequence>
<dbReference type="EMBL" id="CM056815">
    <property type="protein sequence ID" value="KAJ8631034.1"/>
    <property type="molecule type" value="Genomic_DNA"/>
</dbReference>
<protein>
    <submittedName>
        <fullName evidence="1">Uncharacterized protein</fullName>
    </submittedName>
</protein>
<evidence type="ECO:0000313" key="2">
    <source>
        <dbReference type="Proteomes" id="UP001234297"/>
    </source>
</evidence>
<keyword evidence="2" id="KW-1185">Reference proteome</keyword>
<reference evidence="1 2" key="1">
    <citation type="journal article" date="2022" name="Hortic Res">
        <title>A haplotype resolved chromosomal level avocado genome allows analysis of novel avocado genes.</title>
        <authorList>
            <person name="Nath O."/>
            <person name="Fletcher S.J."/>
            <person name="Hayward A."/>
            <person name="Shaw L.M."/>
            <person name="Masouleh A.K."/>
            <person name="Furtado A."/>
            <person name="Henry R.J."/>
            <person name="Mitter N."/>
        </authorList>
    </citation>
    <scope>NUCLEOTIDE SEQUENCE [LARGE SCALE GENOMIC DNA]</scope>
    <source>
        <strain evidence="2">cv. Hass</strain>
    </source>
</reference>
<name>A0ACC2LDC7_PERAE</name>
<comment type="caution">
    <text evidence="1">The sequence shown here is derived from an EMBL/GenBank/DDBJ whole genome shotgun (WGS) entry which is preliminary data.</text>
</comment>
<organism evidence="1 2">
    <name type="scientific">Persea americana</name>
    <name type="common">Avocado</name>
    <dbReference type="NCBI Taxonomy" id="3435"/>
    <lineage>
        <taxon>Eukaryota</taxon>
        <taxon>Viridiplantae</taxon>
        <taxon>Streptophyta</taxon>
        <taxon>Embryophyta</taxon>
        <taxon>Tracheophyta</taxon>
        <taxon>Spermatophyta</taxon>
        <taxon>Magnoliopsida</taxon>
        <taxon>Magnoliidae</taxon>
        <taxon>Laurales</taxon>
        <taxon>Lauraceae</taxon>
        <taxon>Persea</taxon>
    </lineage>
</organism>
<dbReference type="Proteomes" id="UP001234297">
    <property type="component" value="Chromosome 7"/>
</dbReference>
<accession>A0ACC2LDC7</accession>
<proteinExistence type="predicted"/>